<protein>
    <submittedName>
        <fullName evidence="1">Uncharacterized protein</fullName>
    </submittedName>
</protein>
<accession>A0A0F8X9M1</accession>
<sequence length="79" mass="9199">MGDWAILRLDLDNPEEGDLVKILANVPLDWKKYTSKVAEEYSKPGRYVPVLLLYDKEAYFPVELEQHYKAVEKDSLEGR</sequence>
<comment type="caution">
    <text evidence="1">The sequence shown here is derived from an EMBL/GenBank/DDBJ whole genome shotgun (WGS) entry which is preliminary data.</text>
</comment>
<proteinExistence type="predicted"/>
<gene>
    <name evidence="1" type="ORF">LCGC14_2973550</name>
</gene>
<dbReference type="AlphaFoldDB" id="A0A0F8X9M1"/>
<evidence type="ECO:0000313" key="1">
    <source>
        <dbReference type="EMBL" id="KKK65498.1"/>
    </source>
</evidence>
<organism evidence="1">
    <name type="scientific">marine sediment metagenome</name>
    <dbReference type="NCBI Taxonomy" id="412755"/>
    <lineage>
        <taxon>unclassified sequences</taxon>
        <taxon>metagenomes</taxon>
        <taxon>ecological metagenomes</taxon>
    </lineage>
</organism>
<dbReference type="EMBL" id="LAZR01060527">
    <property type="protein sequence ID" value="KKK65498.1"/>
    <property type="molecule type" value="Genomic_DNA"/>
</dbReference>
<name>A0A0F8X9M1_9ZZZZ</name>
<reference evidence="1" key="1">
    <citation type="journal article" date="2015" name="Nature">
        <title>Complex archaea that bridge the gap between prokaryotes and eukaryotes.</title>
        <authorList>
            <person name="Spang A."/>
            <person name="Saw J.H."/>
            <person name="Jorgensen S.L."/>
            <person name="Zaremba-Niedzwiedzka K."/>
            <person name="Martijn J."/>
            <person name="Lind A.E."/>
            <person name="van Eijk R."/>
            <person name="Schleper C."/>
            <person name="Guy L."/>
            <person name="Ettema T.J."/>
        </authorList>
    </citation>
    <scope>NUCLEOTIDE SEQUENCE</scope>
</reference>